<feature type="region of interest" description="Disordered" evidence="1">
    <location>
        <begin position="16"/>
        <end position="52"/>
    </location>
</feature>
<dbReference type="AlphaFoldDB" id="A0A4Y2EI80"/>
<dbReference type="EMBL" id="BGPR01000594">
    <property type="protein sequence ID" value="GBM27788.1"/>
    <property type="molecule type" value="Genomic_DNA"/>
</dbReference>
<dbReference type="Proteomes" id="UP000499080">
    <property type="component" value="Unassembled WGS sequence"/>
</dbReference>
<reference evidence="2 3" key="1">
    <citation type="journal article" date="2019" name="Sci. Rep.">
        <title>Orb-weaving spider Araneus ventricosus genome elucidates the spidroin gene catalogue.</title>
        <authorList>
            <person name="Kono N."/>
            <person name="Nakamura H."/>
            <person name="Ohtoshi R."/>
            <person name="Moran D.A.P."/>
            <person name="Shinohara A."/>
            <person name="Yoshida Y."/>
            <person name="Fujiwara M."/>
            <person name="Mori M."/>
            <person name="Tomita M."/>
            <person name="Arakawa K."/>
        </authorList>
    </citation>
    <scope>NUCLEOTIDE SEQUENCE [LARGE SCALE GENOMIC DNA]</scope>
</reference>
<evidence type="ECO:0000313" key="2">
    <source>
        <dbReference type="EMBL" id="GBM27788.1"/>
    </source>
</evidence>
<sequence>MYTGRMATLNRCRANNRNTKMIDSEDDETTSWASLPNCARDSESNRPNHPNRQQVPLQVLYCFHIADNRLHTTLVTRVKKRFRKVPMLSQL</sequence>
<name>A0A4Y2EI80_ARAVE</name>
<proteinExistence type="predicted"/>
<evidence type="ECO:0000313" key="3">
    <source>
        <dbReference type="Proteomes" id="UP000499080"/>
    </source>
</evidence>
<accession>A0A4Y2EI80</accession>
<comment type="caution">
    <text evidence="2">The sequence shown here is derived from an EMBL/GenBank/DDBJ whole genome shotgun (WGS) entry which is preliminary data.</text>
</comment>
<keyword evidence="3" id="KW-1185">Reference proteome</keyword>
<gene>
    <name evidence="2" type="ORF">AVEN_269742_1</name>
</gene>
<evidence type="ECO:0000256" key="1">
    <source>
        <dbReference type="SAM" id="MobiDB-lite"/>
    </source>
</evidence>
<organism evidence="2 3">
    <name type="scientific">Araneus ventricosus</name>
    <name type="common">Orbweaver spider</name>
    <name type="synonym">Epeira ventricosa</name>
    <dbReference type="NCBI Taxonomy" id="182803"/>
    <lineage>
        <taxon>Eukaryota</taxon>
        <taxon>Metazoa</taxon>
        <taxon>Ecdysozoa</taxon>
        <taxon>Arthropoda</taxon>
        <taxon>Chelicerata</taxon>
        <taxon>Arachnida</taxon>
        <taxon>Araneae</taxon>
        <taxon>Araneomorphae</taxon>
        <taxon>Entelegynae</taxon>
        <taxon>Araneoidea</taxon>
        <taxon>Araneidae</taxon>
        <taxon>Araneus</taxon>
    </lineage>
</organism>
<protein>
    <submittedName>
        <fullName evidence="2">Uncharacterized protein</fullName>
    </submittedName>
</protein>